<comment type="caution">
    <text evidence="2">The sequence shown here is derived from an EMBL/GenBank/DDBJ whole genome shotgun (WGS) entry which is preliminary data.</text>
</comment>
<dbReference type="InterPro" id="IPR029058">
    <property type="entry name" value="AB_hydrolase_fold"/>
</dbReference>
<dbReference type="SUPFAM" id="SSF53474">
    <property type="entry name" value="alpha/beta-Hydrolases"/>
    <property type="match status" value="1"/>
</dbReference>
<dbReference type="InterPro" id="IPR050471">
    <property type="entry name" value="AB_hydrolase"/>
</dbReference>
<name>A0ABU7KMX1_9ACTN</name>
<dbReference type="EMBL" id="JAUUCC010000015">
    <property type="protein sequence ID" value="MEE2050482.1"/>
    <property type="molecule type" value="Genomic_DNA"/>
</dbReference>
<evidence type="ECO:0000313" key="2">
    <source>
        <dbReference type="EMBL" id="MEE2050482.1"/>
    </source>
</evidence>
<keyword evidence="2" id="KW-0378">Hydrolase</keyword>
<dbReference type="Gene3D" id="3.40.50.1820">
    <property type="entry name" value="alpha/beta hydrolase"/>
    <property type="match status" value="1"/>
</dbReference>
<organism evidence="2 3">
    <name type="scientific">Nocardiopsis tropica</name>
    <dbReference type="NCBI Taxonomy" id="109330"/>
    <lineage>
        <taxon>Bacteria</taxon>
        <taxon>Bacillati</taxon>
        <taxon>Actinomycetota</taxon>
        <taxon>Actinomycetes</taxon>
        <taxon>Streptosporangiales</taxon>
        <taxon>Nocardiopsidaceae</taxon>
        <taxon>Nocardiopsis</taxon>
    </lineage>
</organism>
<dbReference type="InterPro" id="IPR000073">
    <property type="entry name" value="AB_hydrolase_1"/>
</dbReference>
<sequence length="269" mass="28370">MADDEGFGSNGAPTPITVDVGGHALCVRIVGEGPTVVLESGGSGQGVGTWGRDLERRLAERATVVTYDRAGVGRSGGAQAATVTEAADGLHRLVHALGLELPAVFLGWSYGGLVTQVHAARHPEDVSGLVFVDPTAAGTPPGSDPVRRLSFGAVSRLLRLRAAFGGRNAQELRELATILAGMPQAMEETARVRREVGLPPVPVRVVTAGRRPRMPRAHLEHLNTDHRALAEQSPQGRVAVAERAGHQIPYEQPEAVLQALDEVLEATRA</sequence>
<proteinExistence type="predicted"/>
<reference evidence="2 3" key="1">
    <citation type="submission" date="2023-07" db="EMBL/GenBank/DDBJ databases">
        <authorList>
            <person name="Girao M."/>
            <person name="Carvalho M.F."/>
        </authorList>
    </citation>
    <scope>NUCLEOTIDE SEQUENCE [LARGE SCALE GENOMIC DNA]</scope>
    <source>
        <strain evidence="2 3">66/93</strain>
    </source>
</reference>
<evidence type="ECO:0000313" key="3">
    <source>
        <dbReference type="Proteomes" id="UP001348641"/>
    </source>
</evidence>
<dbReference type="GO" id="GO:0016787">
    <property type="term" value="F:hydrolase activity"/>
    <property type="evidence" value="ECO:0007669"/>
    <property type="project" value="UniProtKB-KW"/>
</dbReference>
<accession>A0ABU7KMX1</accession>
<protein>
    <submittedName>
        <fullName evidence="2">Alpha/beta hydrolase</fullName>
    </submittedName>
</protein>
<dbReference type="PANTHER" id="PTHR43433">
    <property type="entry name" value="HYDROLASE, ALPHA/BETA FOLD FAMILY PROTEIN"/>
    <property type="match status" value="1"/>
</dbReference>
<evidence type="ECO:0000259" key="1">
    <source>
        <dbReference type="Pfam" id="PF12697"/>
    </source>
</evidence>
<dbReference type="Pfam" id="PF12697">
    <property type="entry name" value="Abhydrolase_6"/>
    <property type="match status" value="1"/>
</dbReference>
<gene>
    <name evidence="2" type="ORF">Q8A49_08225</name>
</gene>
<dbReference type="Proteomes" id="UP001348641">
    <property type="component" value="Unassembled WGS sequence"/>
</dbReference>
<feature type="domain" description="AB hydrolase-1" evidence="1">
    <location>
        <begin position="43"/>
        <end position="259"/>
    </location>
</feature>
<dbReference type="PANTHER" id="PTHR43433:SF5">
    <property type="entry name" value="AB HYDROLASE-1 DOMAIN-CONTAINING PROTEIN"/>
    <property type="match status" value="1"/>
</dbReference>
<dbReference type="RefSeq" id="WP_330157701.1">
    <property type="nucleotide sequence ID" value="NZ_BAAAJA010000046.1"/>
</dbReference>